<proteinExistence type="predicted"/>
<protein>
    <submittedName>
        <fullName evidence="2">Uncharacterized protein</fullName>
    </submittedName>
</protein>
<feature type="compositionally biased region" description="Basic and acidic residues" evidence="1">
    <location>
        <begin position="106"/>
        <end position="120"/>
    </location>
</feature>
<sequence length="236" mass="25510">MTSKVLTTPLAGRLLLTHAADLAKLPGPQKHPPNSQEPGEGAPLFLALFWPCQSLESAKSWKPQLTVPKGPELRTVRRVSLGRRPSSCPPADEEEAPPPHAKTPRHRVEIRRPVDTERRPVTRTPGKMVVTPVARPTPRPTDSAVKAAKQGGHRTFRASTKDLEYSDRKENVKPVVKRSPSDEFLSRSTGAGSPVSGGGLNFSRSSKLLRGGFAGAQQPPGMRVSFGSTTPRPCCL</sequence>
<evidence type="ECO:0000256" key="1">
    <source>
        <dbReference type="SAM" id="MobiDB-lite"/>
    </source>
</evidence>
<keyword evidence="3" id="KW-1185">Reference proteome</keyword>
<dbReference type="EMBL" id="CAJNDS010000594">
    <property type="protein sequence ID" value="CAE7221346.1"/>
    <property type="molecule type" value="Genomic_DNA"/>
</dbReference>
<feature type="compositionally biased region" description="Polar residues" evidence="1">
    <location>
        <begin position="226"/>
        <end position="236"/>
    </location>
</feature>
<feature type="region of interest" description="Disordered" evidence="1">
    <location>
        <begin position="72"/>
        <end position="236"/>
    </location>
</feature>
<feature type="compositionally biased region" description="Basic and acidic residues" evidence="1">
    <location>
        <begin position="159"/>
        <end position="172"/>
    </location>
</feature>
<organism evidence="2 3">
    <name type="scientific">Symbiodinium natans</name>
    <dbReference type="NCBI Taxonomy" id="878477"/>
    <lineage>
        <taxon>Eukaryota</taxon>
        <taxon>Sar</taxon>
        <taxon>Alveolata</taxon>
        <taxon>Dinophyceae</taxon>
        <taxon>Suessiales</taxon>
        <taxon>Symbiodiniaceae</taxon>
        <taxon>Symbiodinium</taxon>
    </lineage>
</organism>
<accession>A0A812KBL0</accession>
<evidence type="ECO:0000313" key="2">
    <source>
        <dbReference type="EMBL" id="CAE7221346.1"/>
    </source>
</evidence>
<dbReference type="Proteomes" id="UP000604046">
    <property type="component" value="Unassembled WGS sequence"/>
</dbReference>
<name>A0A812KBL0_9DINO</name>
<gene>
    <name evidence="2" type="ORF">SNAT2548_LOCUS8153</name>
</gene>
<dbReference type="AlphaFoldDB" id="A0A812KBL0"/>
<reference evidence="2" key="1">
    <citation type="submission" date="2021-02" db="EMBL/GenBank/DDBJ databases">
        <authorList>
            <person name="Dougan E. K."/>
            <person name="Rhodes N."/>
            <person name="Thang M."/>
            <person name="Chan C."/>
        </authorList>
    </citation>
    <scope>NUCLEOTIDE SEQUENCE</scope>
</reference>
<comment type="caution">
    <text evidence="2">The sequence shown here is derived from an EMBL/GenBank/DDBJ whole genome shotgun (WGS) entry which is preliminary data.</text>
</comment>
<evidence type="ECO:0000313" key="3">
    <source>
        <dbReference type="Proteomes" id="UP000604046"/>
    </source>
</evidence>